<protein>
    <recommendedName>
        <fullName evidence="3">Ankyrin repeat domain-containing protein</fullName>
    </recommendedName>
</protein>
<dbReference type="KEGG" id="ria:C7V51_00560"/>
<evidence type="ECO:0008006" key="3">
    <source>
        <dbReference type="Google" id="ProtNLM"/>
    </source>
</evidence>
<dbReference type="Proteomes" id="UP000283946">
    <property type="component" value="Chromosome"/>
</dbReference>
<organism evidence="1 2">
    <name type="scientific">Rathayibacter iranicus</name>
    <dbReference type="NCBI Taxonomy" id="59737"/>
    <lineage>
        <taxon>Bacteria</taxon>
        <taxon>Bacillati</taxon>
        <taxon>Actinomycetota</taxon>
        <taxon>Actinomycetes</taxon>
        <taxon>Micrococcales</taxon>
        <taxon>Microbacteriaceae</taxon>
        <taxon>Rathayibacter</taxon>
    </lineage>
</organism>
<name>A0AAD1ABV8_9MICO</name>
<evidence type="ECO:0000313" key="2">
    <source>
        <dbReference type="Proteomes" id="UP000283946"/>
    </source>
</evidence>
<gene>
    <name evidence="1" type="ORF">C7V51_00560</name>
</gene>
<proteinExistence type="predicted"/>
<dbReference type="RefSeq" id="WP_127843847.1">
    <property type="nucleotide sequence ID" value="NZ_CP028130.1"/>
</dbReference>
<dbReference type="InterPro" id="IPR036770">
    <property type="entry name" value="Ankyrin_rpt-contain_sf"/>
</dbReference>
<accession>A0AAD1ABV8</accession>
<dbReference type="AlphaFoldDB" id="A0AAD1ABV8"/>
<evidence type="ECO:0000313" key="1">
    <source>
        <dbReference type="EMBL" id="AZZ54547.1"/>
    </source>
</evidence>
<dbReference type="Gene3D" id="1.25.40.20">
    <property type="entry name" value="Ankyrin repeat-containing domain"/>
    <property type="match status" value="1"/>
</dbReference>
<dbReference type="EMBL" id="CP028130">
    <property type="protein sequence ID" value="AZZ54547.1"/>
    <property type="molecule type" value="Genomic_DNA"/>
</dbReference>
<reference evidence="1 2" key="1">
    <citation type="submission" date="2018-03" db="EMBL/GenBank/DDBJ databases">
        <title>Bacteriophage NCPPB3778 and a type I-E CRISPR drive the evolution of the US Biological Select Agent, Rathayibacter toxicus.</title>
        <authorList>
            <person name="Davis E.W.II."/>
            <person name="Tabima J.F."/>
            <person name="Weisberg A.J."/>
            <person name="Dantas Lopes L."/>
            <person name="Wiseman M.S."/>
            <person name="Wiseman M.S."/>
            <person name="Pupko T."/>
            <person name="Belcher M.S."/>
            <person name="Sechler A.J."/>
            <person name="Tancos M.A."/>
            <person name="Schroeder B.K."/>
            <person name="Murray T.D."/>
            <person name="Luster D.G."/>
            <person name="Schneider W.L."/>
            <person name="Rogers E."/>
            <person name="Andreote F.D."/>
            <person name="Grunwald N.J."/>
            <person name="Putnam M.L."/>
            <person name="Chang J.H."/>
        </authorList>
    </citation>
    <scope>NUCLEOTIDE SEQUENCE [LARGE SCALE GENOMIC DNA]</scope>
    <source>
        <strain evidence="1 2">NCCPB 2253</strain>
    </source>
</reference>
<sequence length="188" mass="20497">MAFSVYSAKDGTYEEFCAGYDPATMPFTPRSGVDGFLGMAMVNKDPRARLAIANRLLDDGADPSLVSTDGDRINVLHALWGRVRDRDPEGEAALIARLLDGGADINLRSPRFGLPLTMLLTNISAKPEYLRAVFAAVTAHSRPDLTAHVDQRRQASVGQYFAQTKFGFMRDEVRAYAAATGQDIDVIS</sequence>